<keyword evidence="5" id="KW-1185">Reference proteome</keyword>
<evidence type="ECO:0000313" key="5">
    <source>
        <dbReference type="Proteomes" id="UP000298050"/>
    </source>
</evidence>
<comment type="similarity">
    <text evidence="3">Belongs to the trans-sulfuration enzymes family.</text>
</comment>
<dbReference type="GO" id="GO:0019346">
    <property type="term" value="P:transsulfuration"/>
    <property type="evidence" value="ECO:0007669"/>
    <property type="project" value="InterPro"/>
</dbReference>
<comment type="caution">
    <text evidence="4">The sequence shown here is derived from an EMBL/GenBank/DDBJ whole genome shotgun (WGS) entry which is preliminary data.</text>
</comment>
<reference evidence="4 5" key="1">
    <citation type="submission" date="2019-04" db="EMBL/GenBank/DDBJ databases">
        <title>Taxonomy of novel Haliea sp. from mangrove soil of West Coast of India.</title>
        <authorList>
            <person name="Verma A."/>
            <person name="Kumar P."/>
            <person name="Krishnamurthi S."/>
        </authorList>
    </citation>
    <scope>NUCLEOTIDE SEQUENCE [LARGE SCALE GENOMIC DNA]</scope>
    <source>
        <strain evidence="4 5">SAOS-164</strain>
    </source>
</reference>
<sequence>MTFDWGAVECVAVLGDIGKVLSPINTFFILQGIETVALRMDRNCEILQNVPGILRHQPLVDWVNYLWLQESMPGSCAGCVKVASSHLLAVWSVRRERLIRTALRLF</sequence>
<dbReference type="Pfam" id="PF01053">
    <property type="entry name" value="Cys_Met_Meta_PP"/>
    <property type="match status" value="1"/>
</dbReference>
<dbReference type="EMBL" id="SRLE01000011">
    <property type="protein sequence ID" value="TGD72221.1"/>
    <property type="molecule type" value="Genomic_DNA"/>
</dbReference>
<dbReference type="AlphaFoldDB" id="A0A4Z0LY68"/>
<dbReference type="Proteomes" id="UP000298050">
    <property type="component" value="Unassembled WGS sequence"/>
</dbReference>
<comment type="cofactor">
    <cofactor evidence="1 3">
        <name>pyridoxal 5'-phosphate</name>
        <dbReference type="ChEBI" id="CHEBI:597326"/>
    </cofactor>
</comment>
<dbReference type="InterPro" id="IPR015424">
    <property type="entry name" value="PyrdxlP-dep_Trfase"/>
</dbReference>
<evidence type="ECO:0000256" key="2">
    <source>
        <dbReference type="ARBA" id="ARBA00022898"/>
    </source>
</evidence>
<name>A0A4Z0LY68_9GAMM</name>
<gene>
    <name evidence="4" type="ORF">E4634_16275</name>
</gene>
<protein>
    <submittedName>
        <fullName evidence="4">Uncharacterized protein</fullName>
    </submittedName>
</protein>
<proteinExistence type="inferred from homology"/>
<dbReference type="OrthoDB" id="9805807at2"/>
<evidence type="ECO:0000313" key="4">
    <source>
        <dbReference type="EMBL" id="TGD72221.1"/>
    </source>
</evidence>
<dbReference type="SUPFAM" id="SSF53383">
    <property type="entry name" value="PLP-dependent transferases"/>
    <property type="match status" value="1"/>
</dbReference>
<organism evidence="4 5">
    <name type="scientific">Mangrovimicrobium sediminis</name>
    <dbReference type="NCBI Taxonomy" id="2562682"/>
    <lineage>
        <taxon>Bacteria</taxon>
        <taxon>Pseudomonadati</taxon>
        <taxon>Pseudomonadota</taxon>
        <taxon>Gammaproteobacteria</taxon>
        <taxon>Cellvibrionales</taxon>
        <taxon>Halieaceae</taxon>
        <taxon>Mangrovimicrobium</taxon>
    </lineage>
</organism>
<accession>A0A4Z0LY68</accession>
<evidence type="ECO:0000256" key="1">
    <source>
        <dbReference type="ARBA" id="ARBA00001933"/>
    </source>
</evidence>
<dbReference type="GO" id="GO:0030170">
    <property type="term" value="F:pyridoxal phosphate binding"/>
    <property type="evidence" value="ECO:0007669"/>
    <property type="project" value="InterPro"/>
</dbReference>
<evidence type="ECO:0000256" key="3">
    <source>
        <dbReference type="RuleBase" id="RU362118"/>
    </source>
</evidence>
<dbReference type="InterPro" id="IPR000277">
    <property type="entry name" value="Cys/Met-Metab_PyrdxlP-dep_enz"/>
</dbReference>
<keyword evidence="2 3" id="KW-0663">Pyridoxal phosphate</keyword>